<accession>A0A450TL11</accession>
<evidence type="ECO:0000256" key="1">
    <source>
        <dbReference type="ARBA" id="ARBA00010996"/>
    </source>
</evidence>
<dbReference type="GO" id="GO:0046872">
    <property type="term" value="F:metal ion binding"/>
    <property type="evidence" value="ECO:0007669"/>
    <property type="project" value="UniProtKB-KW"/>
</dbReference>
<dbReference type="PANTHER" id="PTHR12151:SF25">
    <property type="entry name" value="LINALOOL DEHYDRATASE_ISOMERASE DOMAIN-CONTAINING PROTEIN"/>
    <property type="match status" value="1"/>
</dbReference>
<dbReference type="AlphaFoldDB" id="A0A450TL11"/>
<feature type="binding site" evidence="3">
    <location>
        <position position="93"/>
    </location>
    <ligand>
        <name>Cu cation</name>
        <dbReference type="ChEBI" id="CHEBI:23378"/>
    </ligand>
</feature>
<evidence type="ECO:0000256" key="4">
    <source>
        <dbReference type="PIRSR" id="PIRSR603782-2"/>
    </source>
</evidence>
<keyword evidence="5" id="KW-1133">Transmembrane helix</keyword>
<keyword evidence="4" id="KW-1015">Disulfide bond</keyword>
<evidence type="ECO:0000259" key="6">
    <source>
        <dbReference type="PROSITE" id="PS51352"/>
    </source>
</evidence>
<dbReference type="CDD" id="cd02968">
    <property type="entry name" value="SCO"/>
    <property type="match status" value="1"/>
</dbReference>
<evidence type="ECO:0000256" key="5">
    <source>
        <dbReference type="SAM" id="Phobius"/>
    </source>
</evidence>
<proteinExistence type="inferred from homology"/>
<dbReference type="EMBL" id="CAADFE010000014">
    <property type="protein sequence ID" value="VFJ68329.1"/>
    <property type="molecule type" value="Genomic_DNA"/>
</dbReference>
<feature type="binding site" evidence="3">
    <location>
        <position position="89"/>
    </location>
    <ligand>
        <name>Cu cation</name>
        <dbReference type="ChEBI" id="CHEBI:23378"/>
    </ligand>
</feature>
<evidence type="ECO:0000256" key="3">
    <source>
        <dbReference type="PIRSR" id="PIRSR603782-1"/>
    </source>
</evidence>
<dbReference type="Gene3D" id="3.40.30.10">
    <property type="entry name" value="Glutaredoxin"/>
    <property type="match status" value="1"/>
</dbReference>
<dbReference type="Pfam" id="PF02630">
    <property type="entry name" value="SCO1-SenC"/>
    <property type="match status" value="1"/>
</dbReference>
<evidence type="ECO:0000313" key="7">
    <source>
        <dbReference type="EMBL" id="VFJ68329.1"/>
    </source>
</evidence>
<dbReference type="SUPFAM" id="SSF52833">
    <property type="entry name" value="Thioredoxin-like"/>
    <property type="match status" value="1"/>
</dbReference>
<feature type="transmembrane region" description="Helical" evidence="5">
    <location>
        <begin position="14"/>
        <end position="35"/>
    </location>
</feature>
<protein>
    <submittedName>
        <fullName evidence="7">Protein SCO1/2</fullName>
    </submittedName>
</protein>
<sequence>MNKNEQLGYPTGNVSLSIIGITLLAIFSMLLWFGISQREKSVNLDATITILDEPRPVPSFTLTDHHGNPFTNANLDGQWTFLYFGYTSCPDVCPTTLGTLTQADKILRKSTLTTHPKFVFISVDPERDVQKQLARYVSYFNPNFLGATGTPKEVSALARPLGIVYRRTVQGDSETNYLIDHTASVLLIDPKGHLVAVMPPPHHAKSIAENLHKIASEFEGILSAKQ</sequence>
<keyword evidence="5" id="KW-0812">Transmembrane</keyword>
<comment type="similarity">
    <text evidence="1">Belongs to the SCO1/2 family.</text>
</comment>
<dbReference type="InterPro" id="IPR003782">
    <property type="entry name" value="SCO1/SenC"/>
</dbReference>
<keyword evidence="3" id="KW-0479">Metal-binding</keyword>
<keyword evidence="5" id="KW-0472">Membrane</keyword>
<dbReference type="InterPro" id="IPR013766">
    <property type="entry name" value="Thioredoxin_domain"/>
</dbReference>
<reference evidence="7" key="1">
    <citation type="submission" date="2019-02" db="EMBL/GenBank/DDBJ databases">
        <authorList>
            <person name="Gruber-Vodicka R. H."/>
            <person name="Seah K. B. B."/>
        </authorList>
    </citation>
    <scope>NUCLEOTIDE SEQUENCE</scope>
    <source>
        <strain evidence="7">BECK_BZ131</strain>
    </source>
</reference>
<dbReference type="PROSITE" id="PS51352">
    <property type="entry name" value="THIOREDOXIN_2"/>
    <property type="match status" value="1"/>
</dbReference>
<dbReference type="FunFam" id="3.40.30.10:FF:000013">
    <property type="entry name" value="Blast:Protein SCO1 homolog, mitochondrial"/>
    <property type="match status" value="1"/>
</dbReference>
<name>A0A450TL11_9GAMM</name>
<gene>
    <name evidence="7" type="ORF">BECKFW1821C_GA0114237_101426</name>
</gene>
<dbReference type="InterPro" id="IPR036249">
    <property type="entry name" value="Thioredoxin-like_sf"/>
</dbReference>
<feature type="binding site" evidence="3">
    <location>
        <position position="181"/>
    </location>
    <ligand>
        <name>Cu cation</name>
        <dbReference type="ChEBI" id="CHEBI:23378"/>
    </ligand>
</feature>
<feature type="domain" description="Thioredoxin" evidence="6">
    <location>
        <begin position="51"/>
        <end position="216"/>
    </location>
</feature>
<organism evidence="7">
    <name type="scientific">Candidatus Kentrum sp. FW</name>
    <dbReference type="NCBI Taxonomy" id="2126338"/>
    <lineage>
        <taxon>Bacteria</taxon>
        <taxon>Pseudomonadati</taxon>
        <taxon>Pseudomonadota</taxon>
        <taxon>Gammaproteobacteria</taxon>
        <taxon>Candidatus Kentrum</taxon>
    </lineage>
</organism>
<keyword evidence="2 3" id="KW-0186">Copper</keyword>
<evidence type="ECO:0000256" key="2">
    <source>
        <dbReference type="ARBA" id="ARBA00023008"/>
    </source>
</evidence>
<feature type="disulfide bond" description="Redox-active" evidence="4">
    <location>
        <begin position="89"/>
        <end position="93"/>
    </location>
</feature>
<dbReference type="PANTHER" id="PTHR12151">
    <property type="entry name" value="ELECTRON TRANSPORT PROTIN SCO1/SENC FAMILY MEMBER"/>
    <property type="match status" value="1"/>
</dbReference>